<feature type="compositionally biased region" description="Basic and acidic residues" evidence="1">
    <location>
        <begin position="56"/>
        <end position="74"/>
    </location>
</feature>
<feature type="compositionally biased region" description="Polar residues" evidence="1">
    <location>
        <begin position="106"/>
        <end position="128"/>
    </location>
</feature>
<dbReference type="Proteomes" id="UP001174694">
    <property type="component" value="Unassembled WGS sequence"/>
</dbReference>
<feature type="compositionally biased region" description="Basic and acidic residues" evidence="1">
    <location>
        <begin position="565"/>
        <end position="580"/>
    </location>
</feature>
<feature type="compositionally biased region" description="Low complexity" evidence="1">
    <location>
        <begin position="284"/>
        <end position="297"/>
    </location>
</feature>
<feature type="compositionally biased region" description="Acidic residues" evidence="1">
    <location>
        <begin position="596"/>
        <end position="608"/>
    </location>
</feature>
<proteinExistence type="predicted"/>
<feature type="compositionally biased region" description="Low complexity" evidence="1">
    <location>
        <begin position="236"/>
        <end position="252"/>
    </location>
</feature>
<evidence type="ECO:0000313" key="2">
    <source>
        <dbReference type="EMBL" id="KAJ9151826.1"/>
    </source>
</evidence>
<gene>
    <name evidence="2" type="ORF">NKR23_g2773</name>
</gene>
<organism evidence="2 3">
    <name type="scientific">Pleurostoma richardsiae</name>
    <dbReference type="NCBI Taxonomy" id="41990"/>
    <lineage>
        <taxon>Eukaryota</taxon>
        <taxon>Fungi</taxon>
        <taxon>Dikarya</taxon>
        <taxon>Ascomycota</taxon>
        <taxon>Pezizomycotina</taxon>
        <taxon>Sordariomycetes</taxon>
        <taxon>Sordariomycetidae</taxon>
        <taxon>Calosphaeriales</taxon>
        <taxon>Pleurostomataceae</taxon>
        <taxon>Pleurostoma</taxon>
    </lineage>
</organism>
<feature type="compositionally biased region" description="Low complexity" evidence="1">
    <location>
        <begin position="211"/>
        <end position="222"/>
    </location>
</feature>
<dbReference type="AlphaFoldDB" id="A0AA38RLD1"/>
<feature type="compositionally biased region" description="Low complexity" evidence="1">
    <location>
        <begin position="481"/>
        <end position="490"/>
    </location>
</feature>
<feature type="compositionally biased region" description="Basic and acidic residues" evidence="1">
    <location>
        <begin position="494"/>
        <end position="510"/>
    </location>
</feature>
<comment type="caution">
    <text evidence="2">The sequence shown here is derived from an EMBL/GenBank/DDBJ whole genome shotgun (WGS) entry which is preliminary data.</text>
</comment>
<dbReference type="EMBL" id="JANBVO010000005">
    <property type="protein sequence ID" value="KAJ9151826.1"/>
    <property type="molecule type" value="Genomic_DNA"/>
</dbReference>
<feature type="compositionally biased region" description="Low complexity" evidence="1">
    <location>
        <begin position="585"/>
        <end position="595"/>
    </location>
</feature>
<reference evidence="2" key="1">
    <citation type="submission" date="2022-07" db="EMBL/GenBank/DDBJ databases">
        <title>Fungi with potential for degradation of polypropylene.</title>
        <authorList>
            <person name="Gostincar C."/>
        </authorList>
    </citation>
    <scope>NUCLEOTIDE SEQUENCE</scope>
    <source>
        <strain evidence="2">EXF-13308</strain>
    </source>
</reference>
<feature type="compositionally biased region" description="Basic and acidic residues" evidence="1">
    <location>
        <begin position="11"/>
        <end position="24"/>
    </location>
</feature>
<feature type="region of interest" description="Disordered" evidence="1">
    <location>
        <begin position="1"/>
        <end position="183"/>
    </location>
</feature>
<evidence type="ECO:0000256" key="1">
    <source>
        <dbReference type="SAM" id="MobiDB-lite"/>
    </source>
</evidence>
<feature type="compositionally biased region" description="Basic and acidic residues" evidence="1">
    <location>
        <begin position="649"/>
        <end position="676"/>
    </location>
</feature>
<feature type="compositionally biased region" description="Low complexity" evidence="1">
    <location>
        <begin position="443"/>
        <end position="462"/>
    </location>
</feature>
<feature type="region of interest" description="Disordered" evidence="1">
    <location>
        <begin position="545"/>
        <end position="712"/>
    </location>
</feature>
<evidence type="ECO:0000313" key="3">
    <source>
        <dbReference type="Proteomes" id="UP001174694"/>
    </source>
</evidence>
<feature type="region of interest" description="Disordered" evidence="1">
    <location>
        <begin position="210"/>
        <end position="515"/>
    </location>
</feature>
<name>A0AA38RLD1_9PEZI</name>
<feature type="compositionally biased region" description="Basic and acidic residues" evidence="1">
    <location>
        <begin position="406"/>
        <end position="418"/>
    </location>
</feature>
<accession>A0AA38RLD1</accession>
<sequence length="712" mass="73936">MSKVGNLRAMFEQRGESSPPDRGRSPGIPPGLPLTQPTGSESPRPLSKVRTSFIAVEKDGRIGLQRDRSDDSSVSRRKLSGELAGETPPALQEKTNVFGSTMEKVVSNSSASSGTAPTSFSTGRTNLANEPIPESPRTDAAPPSAVQKKANTQAGAPGSNPDKHTDIEDPKAKMLPGGPTDKIAVKNGALYEAGGFGEELNGADAGKLKTKTAGASGASKTATKAHKAAPISVGQKTTTKATKSPKTPTSPSVSQQKLTAKTPERKAVEPAKTAAPKTTSITGASSKAATPAPSSAKKPPPITVSPSSTGFVKPKPKSPTKPVKLPPGLMTHTAASGSKVNGPRQSMNPPRQSLSRQSGIYASSQHIGRSPSRASVTSTTTAKGLKRQSSTINRPRPSLGLPPKQPAKDHPPTKRETAVDEGFLARMMRPTQASSSKTHEKVAVSPPRKPAAAPAKRPAAVKHTVPRTAVKKENEVKKVVPKAAPVAKSHPAPPKKEEKEEKPDTEKSAAKEVAPVVEQVATAEEAITVAKEAEGTVPLPVEEVEPAASESIPAVAQVDGPAPEVVKEEAVAEPVEKVEAETEVAEPAAVPRASEAEPEAFNEPEVEEAAAPLLNGDHDKKDETPAADPAPVPEAEHVVEPPAAEEVTDEKAEEEKPEDSAAKVADELEVAAKDAPAESQDVLAGEATEETSEEPGDKAATPTKAEDEVPTD</sequence>
<feature type="compositionally biased region" description="Basic and acidic residues" evidence="1">
    <location>
        <begin position="161"/>
        <end position="172"/>
    </location>
</feature>
<protein>
    <submittedName>
        <fullName evidence="2">Uncharacterized protein</fullName>
    </submittedName>
</protein>
<keyword evidence="3" id="KW-1185">Reference proteome</keyword>
<feature type="compositionally biased region" description="Polar residues" evidence="1">
    <location>
        <begin position="333"/>
        <end position="393"/>
    </location>
</feature>